<dbReference type="EMBL" id="KZ293431">
    <property type="protein sequence ID" value="PBK68907.1"/>
    <property type="molecule type" value="Genomic_DNA"/>
</dbReference>
<keyword evidence="2" id="KW-1185">Reference proteome</keyword>
<sequence length="102" mass="12019">MSDTIAHPSTPAVEEHPFVIELEKWADRLYENEPPSPEDLFDDSIRTHTSLTPHLSTLPRWTKQRAKPDRTHTKLRWMLRSAGDMWMSEIDSHSHSAEQFYY</sequence>
<reference evidence="2" key="1">
    <citation type="journal article" date="2017" name="Nat. Ecol. Evol.">
        <title>Genome expansion and lineage-specific genetic innovations in the forest pathogenic fungi Armillaria.</title>
        <authorList>
            <person name="Sipos G."/>
            <person name="Prasanna A.N."/>
            <person name="Walter M.C."/>
            <person name="O'Connor E."/>
            <person name="Balint B."/>
            <person name="Krizsan K."/>
            <person name="Kiss B."/>
            <person name="Hess J."/>
            <person name="Varga T."/>
            <person name="Slot J."/>
            <person name="Riley R."/>
            <person name="Boka B."/>
            <person name="Rigling D."/>
            <person name="Barry K."/>
            <person name="Lee J."/>
            <person name="Mihaltcheva S."/>
            <person name="LaButti K."/>
            <person name="Lipzen A."/>
            <person name="Waldron R."/>
            <person name="Moloney N.M."/>
            <person name="Sperisen C."/>
            <person name="Kredics L."/>
            <person name="Vagvoelgyi C."/>
            <person name="Patrignani A."/>
            <person name="Fitzpatrick D."/>
            <person name="Nagy I."/>
            <person name="Doyle S."/>
            <person name="Anderson J.B."/>
            <person name="Grigoriev I.V."/>
            <person name="Gueldener U."/>
            <person name="Muensterkoetter M."/>
            <person name="Nagy L.G."/>
        </authorList>
    </citation>
    <scope>NUCLEOTIDE SEQUENCE [LARGE SCALE GENOMIC DNA]</scope>
    <source>
        <strain evidence="2">28-4</strain>
    </source>
</reference>
<gene>
    <name evidence="1" type="ORF">ARMSODRAFT_1085323</name>
</gene>
<dbReference type="Proteomes" id="UP000218334">
    <property type="component" value="Unassembled WGS sequence"/>
</dbReference>
<protein>
    <submittedName>
        <fullName evidence="1">Uncharacterized protein</fullName>
    </submittedName>
</protein>
<evidence type="ECO:0000313" key="2">
    <source>
        <dbReference type="Proteomes" id="UP000218334"/>
    </source>
</evidence>
<dbReference type="AlphaFoldDB" id="A0A2H3BWF1"/>
<proteinExistence type="predicted"/>
<organism evidence="1 2">
    <name type="scientific">Armillaria solidipes</name>
    <dbReference type="NCBI Taxonomy" id="1076256"/>
    <lineage>
        <taxon>Eukaryota</taxon>
        <taxon>Fungi</taxon>
        <taxon>Dikarya</taxon>
        <taxon>Basidiomycota</taxon>
        <taxon>Agaricomycotina</taxon>
        <taxon>Agaricomycetes</taxon>
        <taxon>Agaricomycetidae</taxon>
        <taxon>Agaricales</taxon>
        <taxon>Marasmiineae</taxon>
        <taxon>Physalacriaceae</taxon>
        <taxon>Armillaria</taxon>
    </lineage>
</organism>
<evidence type="ECO:0000313" key="1">
    <source>
        <dbReference type="EMBL" id="PBK68907.1"/>
    </source>
</evidence>
<accession>A0A2H3BWF1</accession>
<name>A0A2H3BWF1_9AGAR</name>